<accession>A0A899G1D5</accession>
<comment type="subunit">
    <text evidence="15">Component of the Smc5-Smc6 complex.</text>
</comment>
<dbReference type="InterPro" id="IPR013083">
    <property type="entry name" value="Znf_RING/FYVE/PHD"/>
</dbReference>
<dbReference type="InterPro" id="IPR014857">
    <property type="entry name" value="Nse1_RING_C4HC3-type"/>
</dbReference>
<evidence type="ECO:0000256" key="9">
    <source>
        <dbReference type="ARBA" id="ARBA00022771"/>
    </source>
</evidence>
<dbReference type="OrthoDB" id="185455at2759"/>
<reference evidence="17" key="1">
    <citation type="submission" date="2020-06" db="EMBL/GenBank/DDBJ databases">
        <title>Genomes of multiple members of Pneumocystis genus reveal paths to human pathogen Pneumocystis jirovecii.</title>
        <authorList>
            <person name="Cisse O.H."/>
            <person name="Ma L."/>
            <person name="Dekker J."/>
            <person name="Khil P."/>
            <person name="Jo J."/>
            <person name="Brenchley J."/>
            <person name="Blair R."/>
            <person name="Pahar B."/>
            <person name="Chabe M."/>
            <person name="Van Rompay K.A."/>
            <person name="Keesler R."/>
            <person name="Sukura A."/>
            <person name="Hirsch V."/>
            <person name="Kutty G."/>
            <person name="Liu Y."/>
            <person name="Peng L."/>
            <person name="Chen J."/>
            <person name="Song J."/>
            <person name="Weissenbacher-Lang C."/>
            <person name="Xu J."/>
            <person name="Upham N.S."/>
            <person name="Stajich J.E."/>
            <person name="Cuomo C.A."/>
            <person name="Cushion M.T."/>
            <person name="Kovacs J.A."/>
        </authorList>
    </citation>
    <scope>NUCLEOTIDE SEQUENCE</scope>
    <source>
        <strain evidence="17">2A</strain>
    </source>
</reference>
<dbReference type="Pfam" id="PF08746">
    <property type="entry name" value="zf-RING-like"/>
    <property type="match status" value="1"/>
</dbReference>
<protein>
    <recommendedName>
        <fullName evidence="5 15">Non-structural maintenance of chromosomes element 1 homolog</fullName>
        <ecNumber evidence="4 15">2.3.2.27</ecNumber>
    </recommendedName>
</protein>
<dbReference type="AlphaFoldDB" id="A0A899G1D5"/>
<evidence type="ECO:0000259" key="16">
    <source>
        <dbReference type="Pfam" id="PF08746"/>
    </source>
</evidence>
<evidence type="ECO:0000313" key="17">
    <source>
        <dbReference type="EMBL" id="QSL66364.1"/>
    </source>
</evidence>
<dbReference type="GO" id="GO:0030915">
    <property type="term" value="C:Smc5-Smc6 complex"/>
    <property type="evidence" value="ECO:0007669"/>
    <property type="project" value="UniProtKB-UniRule"/>
</dbReference>
<evidence type="ECO:0000256" key="3">
    <source>
        <dbReference type="ARBA" id="ARBA00010258"/>
    </source>
</evidence>
<evidence type="ECO:0000256" key="8">
    <source>
        <dbReference type="ARBA" id="ARBA00022763"/>
    </source>
</evidence>
<keyword evidence="11 15" id="KW-0862">Zinc</keyword>
<keyword evidence="18" id="KW-1185">Reference proteome</keyword>
<evidence type="ECO:0000256" key="12">
    <source>
        <dbReference type="ARBA" id="ARBA00023172"/>
    </source>
</evidence>
<keyword evidence="13 15" id="KW-0234">DNA repair</keyword>
<dbReference type="EMBL" id="CP054542">
    <property type="protein sequence ID" value="QSL66364.1"/>
    <property type="molecule type" value="Genomic_DNA"/>
</dbReference>
<feature type="domain" description="Non-structural maintenance of chromosomes element 1 RING C4HC3-type" evidence="16">
    <location>
        <begin position="205"/>
        <end position="247"/>
    </location>
</feature>
<gene>
    <name evidence="17" type="ORF">MERGE_000742</name>
</gene>
<evidence type="ECO:0000256" key="13">
    <source>
        <dbReference type="ARBA" id="ARBA00023204"/>
    </source>
</evidence>
<sequence length="268" mass="30580">MDINNETQFNDVHRVLLQHFIAKRCIFQEQALDSLLIAISIYENIPIDSVVIDISTLELYIFGINNVITCLDLEIRKTIDQSTGIVIWILVNTSSDVFSQLSTSYTPSEIAFFKQLLDYILVKSNTRQLEVFSITSTQALSDSILKDLGLSKVSAEASLTTFVEEGWLSKTVSLLELYPIIKTYIDEPKNNFDHQDFRISLLKRCKACHNVVTQGFRCSNMNCPIRFHEYCSKAYMAKQKDKLCPECGIMWMEENFVGDKAAERNSSV</sequence>
<keyword evidence="7 15" id="KW-0479">Metal-binding</keyword>
<dbReference type="InterPro" id="IPR036388">
    <property type="entry name" value="WH-like_DNA-bd_sf"/>
</dbReference>
<keyword evidence="12 15" id="KW-0233">DNA recombination</keyword>
<comment type="similarity">
    <text evidence="3 15">Belongs to the NSE1 family.</text>
</comment>
<comment type="subcellular location">
    <subcellularLocation>
        <location evidence="2 15">Nucleus</location>
    </subcellularLocation>
</comment>
<evidence type="ECO:0000256" key="11">
    <source>
        <dbReference type="ARBA" id="ARBA00022833"/>
    </source>
</evidence>
<dbReference type="GO" id="GO:0005634">
    <property type="term" value="C:nucleus"/>
    <property type="evidence" value="ECO:0007669"/>
    <property type="project" value="UniProtKB-SubCell"/>
</dbReference>
<dbReference type="Gene3D" id="3.30.40.10">
    <property type="entry name" value="Zinc/RING finger domain, C3HC4 (zinc finger)"/>
    <property type="match status" value="1"/>
</dbReference>
<evidence type="ECO:0000256" key="10">
    <source>
        <dbReference type="ARBA" id="ARBA00022786"/>
    </source>
</evidence>
<dbReference type="Proteomes" id="UP000663699">
    <property type="component" value="Chromosome 11"/>
</dbReference>
<evidence type="ECO:0000313" key="18">
    <source>
        <dbReference type="Proteomes" id="UP000663699"/>
    </source>
</evidence>
<evidence type="ECO:0000256" key="14">
    <source>
        <dbReference type="ARBA" id="ARBA00023242"/>
    </source>
</evidence>
<evidence type="ECO:0000256" key="2">
    <source>
        <dbReference type="ARBA" id="ARBA00004123"/>
    </source>
</evidence>
<dbReference type="PANTHER" id="PTHR20973">
    <property type="entry name" value="NON-SMC ELEMENT 1-RELATED"/>
    <property type="match status" value="1"/>
</dbReference>
<dbReference type="GO" id="GO:0000724">
    <property type="term" value="P:double-strand break repair via homologous recombination"/>
    <property type="evidence" value="ECO:0007669"/>
    <property type="project" value="TreeGrafter"/>
</dbReference>
<dbReference type="Gene3D" id="1.10.10.10">
    <property type="entry name" value="Winged helix-like DNA-binding domain superfamily/Winged helix DNA-binding domain"/>
    <property type="match status" value="1"/>
</dbReference>
<keyword evidence="14 15" id="KW-0539">Nucleus</keyword>
<dbReference type="Gene3D" id="3.90.1150.220">
    <property type="match status" value="1"/>
</dbReference>
<name>A0A899G1D5_9ASCO</name>
<dbReference type="InterPro" id="IPR011513">
    <property type="entry name" value="Nse1"/>
</dbReference>
<proteinExistence type="inferred from homology"/>
<keyword evidence="10 15" id="KW-0833">Ubl conjugation pathway</keyword>
<dbReference type="GO" id="GO:0061630">
    <property type="term" value="F:ubiquitin protein ligase activity"/>
    <property type="evidence" value="ECO:0007669"/>
    <property type="project" value="UniProtKB-EC"/>
</dbReference>
<organism evidence="17 18">
    <name type="scientific">Pneumocystis wakefieldiae</name>
    <dbReference type="NCBI Taxonomy" id="38082"/>
    <lineage>
        <taxon>Eukaryota</taxon>
        <taxon>Fungi</taxon>
        <taxon>Dikarya</taxon>
        <taxon>Ascomycota</taxon>
        <taxon>Taphrinomycotina</taxon>
        <taxon>Pneumocystomycetes</taxon>
        <taxon>Pneumocystaceae</taxon>
        <taxon>Pneumocystis</taxon>
    </lineage>
</organism>
<dbReference type="GO" id="GO:0008270">
    <property type="term" value="F:zinc ion binding"/>
    <property type="evidence" value="ECO:0007669"/>
    <property type="project" value="UniProtKB-KW"/>
</dbReference>
<dbReference type="Pfam" id="PF07574">
    <property type="entry name" value="SMC_Nse1"/>
    <property type="match status" value="1"/>
</dbReference>
<evidence type="ECO:0000256" key="4">
    <source>
        <dbReference type="ARBA" id="ARBA00012483"/>
    </source>
</evidence>
<comment type="function">
    <text evidence="15">Acts in a DNA repair pathway for removal of UV-induced DNA damage that is distinct from classical nucleotide excision repair and in repair of ionizing radiation damage. Functions in homologous recombination repair of DNA double strand breaks and in recovery of stalled replication forks.</text>
</comment>
<comment type="catalytic activity">
    <reaction evidence="1 15">
        <text>S-ubiquitinyl-[E2 ubiquitin-conjugating enzyme]-L-cysteine + [acceptor protein]-L-lysine = [E2 ubiquitin-conjugating enzyme]-L-cysteine + N(6)-ubiquitinyl-[acceptor protein]-L-lysine.</text>
        <dbReference type="EC" id="2.3.2.27"/>
    </reaction>
</comment>
<evidence type="ECO:0000256" key="7">
    <source>
        <dbReference type="ARBA" id="ARBA00022723"/>
    </source>
</evidence>
<keyword evidence="9 15" id="KW-0863">Zinc-finger</keyword>
<evidence type="ECO:0000256" key="15">
    <source>
        <dbReference type="RuleBase" id="RU368018"/>
    </source>
</evidence>
<evidence type="ECO:0000256" key="5">
    <source>
        <dbReference type="ARBA" id="ARBA00019422"/>
    </source>
</evidence>
<dbReference type="CDD" id="cd16493">
    <property type="entry name" value="RING-CH-C4HC3_NSE1"/>
    <property type="match status" value="1"/>
</dbReference>
<evidence type="ECO:0000256" key="6">
    <source>
        <dbReference type="ARBA" id="ARBA00022679"/>
    </source>
</evidence>
<keyword evidence="8 15" id="KW-0227">DNA damage</keyword>
<dbReference type="EC" id="2.3.2.27" evidence="4 15"/>
<dbReference type="PANTHER" id="PTHR20973:SF0">
    <property type="entry name" value="NON-STRUCTURAL MAINTENANCE OF CHROMOSOMES ELEMENT 1 HOMOLOG"/>
    <property type="match status" value="1"/>
</dbReference>
<evidence type="ECO:0000256" key="1">
    <source>
        <dbReference type="ARBA" id="ARBA00000900"/>
    </source>
</evidence>
<keyword evidence="6 15" id="KW-0808">Transferase</keyword>